<dbReference type="Proteomes" id="UP000327157">
    <property type="component" value="Chromosome 7"/>
</dbReference>
<dbReference type="EMBL" id="SMOL01000781">
    <property type="protein sequence ID" value="KAB2596185.1"/>
    <property type="molecule type" value="Genomic_DNA"/>
</dbReference>
<organism evidence="2 3">
    <name type="scientific">Pyrus ussuriensis x Pyrus communis</name>
    <dbReference type="NCBI Taxonomy" id="2448454"/>
    <lineage>
        <taxon>Eukaryota</taxon>
        <taxon>Viridiplantae</taxon>
        <taxon>Streptophyta</taxon>
        <taxon>Embryophyta</taxon>
        <taxon>Tracheophyta</taxon>
        <taxon>Spermatophyta</taxon>
        <taxon>Magnoliopsida</taxon>
        <taxon>eudicotyledons</taxon>
        <taxon>Gunneridae</taxon>
        <taxon>Pentapetalae</taxon>
        <taxon>rosids</taxon>
        <taxon>fabids</taxon>
        <taxon>Rosales</taxon>
        <taxon>Rosaceae</taxon>
        <taxon>Amygdaloideae</taxon>
        <taxon>Maleae</taxon>
        <taxon>Pyrus</taxon>
    </lineage>
</organism>
<feature type="compositionally biased region" description="Basic and acidic residues" evidence="1">
    <location>
        <begin position="63"/>
        <end position="77"/>
    </location>
</feature>
<comment type="caution">
    <text evidence="2">The sequence shown here is derived from an EMBL/GenBank/DDBJ whole genome shotgun (WGS) entry which is preliminary data.</text>
</comment>
<dbReference type="AlphaFoldDB" id="A0A5N5EZM7"/>
<evidence type="ECO:0000313" key="2">
    <source>
        <dbReference type="EMBL" id="KAB2596185.1"/>
    </source>
</evidence>
<name>A0A5N5EZM7_9ROSA</name>
<protein>
    <submittedName>
        <fullName evidence="2">Protein kinase APK1B</fullName>
    </submittedName>
</protein>
<reference evidence="2 3" key="3">
    <citation type="submission" date="2019-11" db="EMBL/GenBank/DDBJ databases">
        <title>A de novo genome assembly of a pear dwarfing rootstock.</title>
        <authorList>
            <person name="Wang F."/>
            <person name="Wang J."/>
            <person name="Li S."/>
            <person name="Zhang Y."/>
            <person name="Fang M."/>
            <person name="Ma L."/>
            <person name="Zhao Y."/>
            <person name="Jiang S."/>
        </authorList>
    </citation>
    <scope>NUCLEOTIDE SEQUENCE [LARGE SCALE GENOMIC DNA]</scope>
    <source>
        <strain evidence="2">S2</strain>
        <tissue evidence="2">Leaf</tissue>
    </source>
</reference>
<feature type="region of interest" description="Disordered" evidence="1">
    <location>
        <begin position="22"/>
        <end position="90"/>
    </location>
</feature>
<reference evidence="2 3" key="1">
    <citation type="submission" date="2019-09" db="EMBL/GenBank/DDBJ databases">
        <authorList>
            <person name="Ou C."/>
        </authorList>
    </citation>
    <scope>NUCLEOTIDE SEQUENCE [LARGE SCALE GENOMIC DNA]</scope>
    <source>
        <strain evidence="2">S2</strain>
        <tissue evidence="2">Leaf</tissue>
    </source>
</reference>
<gene>
    <name evidence="2" type="ORF">D8674_031635</name>
</gene>
<dbReference type="GO" id="GO:0016301">
    <property type="term" value="F:kinase activity"/>
    <property type="evidence" value="ECO:0007669"/>
    <property type="project" value="UniProtKB-KW"/>
</dbReference>
<evidence type="ECO:0000313" key="3">
    <source>
        <dbReference type="Proteomes" id="UP000327157"/>
    </source>
</evidence>
<keyword evidence="2" id="KW-0808">Transferase</keyword>
<keyword evidence="2" id="KW-0418">Kinase</keyword>
<feature type="compositionally biased region" description="Basic and acidic residues" evidence="1">
    <location>
        <begin position="39"/>
        <end position="53"/>
    </location>
</feature>
<reference evidence="3" key="2">
    <citation type="submission" date="2019-10" db="EMBL/GenBank/DDBJ databases">
        <title>A de novo genome assembly of a pear dwarfing rootstock.</title>
        <authorList>
            <person name="Wang F."/>
            <person name="Wang J."/>
            <person name="Li S."/>
            <person name="Zhang Y."/>
            <person name="Fang M."/>
            <person name="Ma L."/>
            <person name="Zhao Y."/>
            <person name="Jiang S."/>
        </authorList>
    </citation>
    <scope>NUCLEOTIDE SEQUENCE [LARGE SCALE GENOMIC DNA]</scope>
</reference>
<sequence length="158" mass="17406">MGGGLRSNVKRYAVKRSTTLDADTVHENEIVDSSLSEPRGSKPAEEKLVHENEIVDSSLSEPRGSKPAEEKLVHENEIVNSNLSEPRGPKRAEERLMCSCSCQVKVQSGTTTQLKDDTYARNKKLVSNLDANNLTGLFCYLALPRAKNSSHTSFSSTR</sequence>
<accession>A0A5N5EZM7</accession>
<proteinExistence type="predicted"/>
<keyword evidence="3" id="KW-1185">Reference proteome</keyword>
<evidence type="ECO:0000256" key="1">
    <source>
        <dbReference type="SAM" id="MobiDB-lite"/>
    </source>
</evidence>